<proteinExistence type="predicted"/>
<dbReference type="Proteomes" id="UP001595462">
    <property type="component" value="Unassembled WGS sequence"/>
</dbReference>
<comment type="caution">
    <text evidence="2">The sequence shown here is derived from an EMBL/GenBank/DDBJ whole genome shotgun (WGS) entry which is preliminary data.</text>
</comment>
<protein>
    <submittedName>
        <fullName evidence="2">SCP2 sterol-binding domain-containing protein</fullName>
    </submittedName>
</protein>
<dbReference type="InterPro" id="IPR003033">
    <property type="entry name" value="SCP2_sterol-bd_dom"/>
</dbReference>
<organism evidence="2 3">
    <name type="scientific">Salinisphaera aquimarina</name>
    <dbReference type="NCBI Taxonomy" id="2094031"/>
    <lineage>
        <taxon>Bacteria</taxon>
        <taxon>Pseudomonadati</taxon>
        <taxon>Pseudomonadota</taxon>
        <taxon>Gammaproteobacteria</taxon>
        <taxon>Salinisphaerales</taxon>
        <taxon>Salinisphaeraceae</taxon>
        <taxon>Salinisphaera</taxon>
    </lineage>
</organism>
<dbReference type="RefSeq" id="WP_380691135.1">
    <property type="nucleotide sequence ID" value="NZ_JBHRSS010000008.1"/>
</dbReference>
<dbReference type="PANTHER" id="PTHR10094:SF25">
    <property type="entry name" value="SCP2 STEROL-BINDING DOMAIN-CONTAINING PROTEIN 1"/>
    <property type="match status" value="1"/>
</dbReference>
<evidence type="ECO:0000313" key="2">
    <source>
        <dbReference type="EMBL" id="MFC3105598.1"/>
    </source>
</evidence>
<sequence>MSDANDMIRRMPGAFDPGAAGDLHMTVQYMTEQPMFVTIAAGECRVHEGLADAPDVTLRIRGDHLVKLMTGRMRGITAFLTGRLKVEGNMMLAQKLQHVFDRERLA</sequence>
<evidence type="ECO:0000313" key="3">
    <source>
        <dbReference type="Proteomes" id="UP001595462"/>
    </source>
</evidence>
<evidence type="ECO:0000259" key="1">
    <source>
        <dbReference type="Pfam" id="PF02036"/>
    </source>
</evidence>
<dbReference type="InterPro" id="IPR036527">
    <property type="entry name" value="SCP2_sterol-bd_dom_sf"/>
</dbReference>
<reference evidence="3" key="1">
    <citation type="journal article" date="2019" name="Int. J. Syst. Evol. Microbiol.">
        <title>The Global Catalogue of Microorganisms (GCM) 10K type strain sequencing project: providing services to taxonomists for standard genome sequencing and annotation.</title>
        <authorList>
            <consortium name="The Broad Institute Genomics Platform"/>
            <consortium name="The Broad Institute Genome Sequencing Center for Infectious Disease"/>
            <person name="Wu L."/>
            <person name="Ma J."/>
        </authorList>
    </citation>
    <scope>NUCLEOTIDE SEQUENCE [LARGE SCALE GENOMIC DNA]</scope>
    <source>
        <strain evidence="3">KCTC 52640</strain>
    </source>
</reference>
<keyword evidence="3" id="KW-1185">Reference proteome</keyword>
<gene>
    <name evidence="2" type="ORF">ACFOSU_17130</name>
</gene>
<dbReference type="PANTHER" id="PTHR10094">
    <property type="entry name" value="STEROL CARRIER PROTEIN 2 SCP-2 FAMILY PROTEIN"/>
    <property type="match status" value="1"/>
</dbReference>
<accession>A0ABV7EUR1</accession>
<dbReference type="Pfam" id="PF02036">
    <property type="entry name" value="SCP2"/>
    <property type="match status" value="1"/>
</dbReference>
<dbReference type="Gene3D" id="3.30.1050.10">
    <property type="entry name" value="SCP2 sterol-binding domain"/>
    <property type="match status" value="1"/>
</dbReference>
<name>A0ABV7EUR1_9GAMM</name>
<feature type="domain" description="SCP2" evidence="1">
    <location>
        <begin position="32"/>
        <end position="101"/>
    </location>
</feature>
<dbReference type="SUPFAM" id="SSF55718">
    <property type="entry name" value="SCP-like"/>
    <property type="match status" value="1"/>
</dbReference>
<dbReference type="EMBL" id="JBHRSS010000008">
    <property type="protein sequence ID" value="MFC3105598.1"/>
    <property type="molecule type" value="Genomic_DNA"/>
</dbReference>